<gene>
    <name evidence="2" type="ORF">SAMN04488128_1021643</name>
</gene>
<organism evidence="2 3">
    <name type="scientific">Chitinophaga eiseniae</name>
    <dbReference type="NCBI Taxonomy" id="634771"/>
    <lineage>
        <taxon>Bacteria</taxon>
        <taxon>Pseudomonadati</taxon>
        <taxon>Bacteroidota</taxon>
        <taxon>Chitinophagia</taxon>
        <taxon>Chitinophagales</taxon>
        <taxon>Chitinophagaceae</taxon>
        <taxon>Chitinophaga</taxon>
    </lineage>
</organism>
<dbReference type="Pfam" id="PF10988">
    <property type="entry name" value="DUF2807"/>
    <property type="match status" value="1"/>
</dbReference>
<accession>A0A1T4S121</accession>
<evidence type="ECO:0000313" key="2">
    <source>
        <dbReference type="EMBL" id="SKA21638.1"/>
    </source>
</evidence>
<dbReference type="InterPro" id="IPR021255">
    <property type="entry name" value="DUF2807"/>
</dbReference>
<sequence>MKKQAIITYTSLSVSWLLLMLAIFTLILSGCARDQIAGSGHIVAETRNTAPFSEVEISGPFEVHLVQDSTAAVEIRAEDNVIGAVETNTSNNTLFIRLRNRVRLWRHMPIQVYVHSRNYQRINFAGSGSLDNKDTLQGNTFSYQIDGSANATLALTVQELHTRINGSGNLDLKGKAISLNSAINGSGQVAALDLDTQRADITIKGSGDHTIRVRDQLSVGIYGSGDVTYTGNPQKVQTDIKGSGKVKKI</sequence>
<proteinExistence type="predicted"/>
<dbReference type="PANTHER" id="PTHR39200:SF1">
    <property type="entry name" value="AUTO-TRANSPORTER ADHESIN HEAD GIN DOMAIN-CONTAINING PROTEIN-RELATED"/>
    <property type="match status" value="1"/>
</dbReference>
<dbReference type="OrthoDB" id="5585143at2"/>
<keyword evidence="3" id="KW-1185">Reference proteome</keyword>
<dbReference type="STRING" id="634771.SAMN04488128_1021643"/>
<reference evidence="3" key="1">
    <citation type="submission" date="2017-02" db="EMBL/GenBank/DDBJ databases">
        <authorList>
            <person name="Varghese N."/>
            <person name="Submissions S."/>
        </authorList>
    </citation>
    <scope>NUCLEOTIDE SEQUENCE [LARGE SCALE GENOMIC DNA]</scope>
    <source>
        <strain evidence="3">DSM 22224</strain>
    </source>
</reference>
<dbReference type="PANTHER" id="PTHR39200">
    <property type="entry name" value="HYPOTHETICAL EXPORTED PROTEIN"/>
    <property type="match status" value="1"/>
</dbReference>
<protein>
    <submittedName>
        <fullName evidence="2">Putative auto-transporter adhesin, head GIN domain</fullName>
    </submittedName>
</protein>
<dbReference type="Proteomes" id="UP000190367">
    <property type="component" value="Unassembled WGS sequence"/>
</dbReference>
<feature type="domain" description="Putative auto-transporter adhesin head GIN" evidence="1">
    <location>
        <begin position="51"/>
        <end position="233"/>
    </location>
</feature>
<name>A0A1T4S121_9BACT</name>
<dbReference type="AlphaFoldDB" id="A0A1T4S121"/>
<dbReference type="EMBL" id="FUWZ01000002">
    <property type="protein sequence ID" value="SKA21638.1"/>
    <property type="molecule type" value="Genomic_DNA"/>
</dbReference>
<evidence type="ECO:0000313" key="3">
    <source>
        <dbReference type="Proteomes" id="UP000190367"/>
    </source>
</evidence>
<dbReference type="PROSITE" id="PS51257">
    <property type="entry name" value="PROKAR_LIPOPROTEIN"/>
    <property type="match status" value="1"/>
</dbReference>
<evidence type="ECO:0000259" key="1">
    <source>
        <dbReference type="Pfam" id="PF10988"/>
    </source>
</evidence>
<dbReference type="Gene3D" id="2.160.20.120">
    <property type="match status" value="1"/>
</dbReference>
<dbReference type="RefSeq" id="WP_159456064.1">
    <property type="nucleotide sequence ID" value="NZ_FUWZ01000002.1"/>
</dbReference>